<dbReference type="InterPro" id="IPR036162">
    <property type="entry name" value="Resolvase-like_N_sf"/>
</dbReference>
<feature type="domain" description="Resolvase/invertase-type recombinase catalytic" evidence="1">
    <location>
        <begin position="32"/>
        <end position="101"/>
    </location>
</feature>
<dbReference type="Pfam" id="PF00239">
    <property type="entry name" value="Resolvase"/>
    <property type="match status" value="1"/>
</dbReference>
<dbReference type="InterPro" id="IPR006119">
    <property type="entry name" value="Resolv_N"/>
</dbReference>
<proteinExistence type="predicted"/>
<evidence type="ECO:0000313" key="2">
    <source>
        <dbReference type="EMBL" id="MCE2597179.1"/>
    </source>
</evidence>
<dbReference type="RefSeq" id="WP_233054925.1">
    <property type="nucleotide sequence ID" value="NZ_JAIMJA010000035.1"/>
</dbReference>
<dbReference type="EMBL" id="JAIMJA010000035">
    <property type="protein sequence ID" value="MCE2597179.1"/>
    <property type="molecule type" value="Genomic_DNA"/>
</dbReference>
<organism evidence="2 3">
    <name type="scientific">Motilimonas cestriensis</name>
    <dbReference type="NCBI Taxonomy" id="2742685"/>
    <lineage>
        <taxon>Bacteria</taxon>
        <taxon>Pseudomonadati</taxon>
        <taxon>Pseudomonadota</taxon>
        <taxon>Gammaproteobacteria</taxon>
        <taxon>Alteromonadales</taxon>
        <taxon>Alteromonadales genera incertae sedis</taxon>
        <taxon>Motilimonas</taxon>
    </lineage>
</organism>
<dbReference type="SUPFAM" id="SSF53041">
    <property type="entry name" value="Resolvase-like"/>
    <property type="match status" value="1"/>
</dbReference>
<comment type="caution">
    <text evidence="2">The sequence shown here is derived from an EMBL/GenBank/DDBJ whole genome shotgun (WGS) entry which is preliminary data.</text>
</comment>
<name>A0ABS8WDQ9_9GAMM</name>
<keyword evidence="3" id="KW-1185">Reference proteome</keyword>
<protein>
    <submittedName>
        <fullName evidence="2">Recombinase family protein</fullName>
    </submittedName>
</protein>
<sequence>MLIGWIGPQPDKALQAAQLEAINVGECFSCSLDDVLDKCHFGDTLAVWRLDVFSGPDEISRTLKTLNSRGVAFVSVHEGVRIDADSGALVRDLIRDVAKMAAKYQL</sequence>
<accession>A0ABS8WDQ9</accession>
<gene>
    <name evidence="2" type="ORF">K6Y31_20610</name>
</gene>
<reference evidence="2 3" key="1">
    <citation type="journal article" date="2022" name="Environ. Microbiol. Rep.">
        <title>Eco-phylogenetic analyses reveal divergent evolution of vitamin B12 metabolism in the marine bacterial family 'Psychromonadaceae'.</title>
        <authorList>
            <person name="Jin X."/>
            <person name="Yang Y."/>
            <person name="Cao H."/>
            <person name="Gao B."/>
            <person name="Zhao Z."/>
        </authorList>
    </citation>
    <scope>NUCLEOTIDE SEQUENCE [LARGE SCALE GENOMIC DNA]</scope>
    <source>
        <strain evidence="2 3">MKS20</strain>
    </source>
</reference>
<evidence type="ECO:0000259" key="1">
    <source>
        <dbReference type="Pfam" id="PF00239"/>
    </source>
</evidence>
<dbReference type="Gene3D" id="3.40.50.1390">
    <property type="entry name" value="Resolvase, N-terminal catalytic domain"/>
    <property type="match status" value="1"/>
</dbReference>
<evidence type="ECO:0000313" key="3">
    <source>
        <dbReference type="Proteomes" id="UP001201273"/>
    </source>
</evidence>
<dbReference type="Proteomes" id="UP001201273">
    <property type="component" value="Unassembled WGS sequence"/>
</dbReference>